<protein>
    <submittedName>
        <fullName evidence="9">TonB-dependent receptor</fullName>
    </submittedName>
</protein>
<keyword evidence="4" id="KW-0812">Transmembrane</keyword>
<evidence type="ECO:0000256" key="2">
    <source>
        <dbReference type="ARBA" id="ARBA00022448"/>
    </source>
</evidence>
<dbReference type="Gene3D" id="2.170.130.10">
    <property type="entry name" value="TonB-dependent receptor, plug domain"/>
    <property type="match status" value="1"/>
</dbReference>
<dbReference type="InterPro" id="IPR008969">
    <property type="entry name" value="CarboxyPept-like_regulatory"/>
</dbReference>
<keyword evidence="10" id="KW-1185">Reference proteome</keyword>
<comment type="subcellular location">
    <subcellularLocation>
        <location evidence="1">Cell outer membrane</location>
        <topology evidence="1">Multi-pass membrane protein</topology>
    </subcellularLocation>
</comment>
<keyword evidence="5" id="KW-0472">Membrane</keyword>
<feature type="chain" id="PRO_5016630242" evidence="7">
    <location>
        <begin position="26"/>
        <end position="1382"/>
    </location>
</feature>
<dbReference type="OrthoDB" id="97893at2"/>
<dbReference type="GO" id="GO:0009279">
    <property type="term" value="C:cell outer membrane"/>
    <property type="evidence" value="ECO:0007669"/>
    <property type="project" value="UniProtKB-SubCell"/>
</dbReference>
<feature type="domain" description="TonB-dependent transporter Oar-like beta-barrel" evidence="8">
    <location>
        <begin position="1183"/>
        <end position="1334"/>
    </location>
</feature>
<dbReference type="Gene3D" id="2.40.170.20">
    <property type="entry name" value="TonB-dependent receptor, beta-barrel domain"/>
    <property type="match status" value="1"/>
</dbReference>
<evidence type="ECO:0000256" key="4">
    <source>
        <dbReference type="ARBA" id="ARBA00022692"/>
    </source>
</evidence>
<evidence type="ECO:0000256" key="7">
    <source>
        <dbReference type="SAM" id="SignalP"/>
    </source>
</evidence>
<comment type="caution">
    <text evidence="9">The sequence shown here is derived from an EMBL/GenBank/DDBJ whole genome shotgun (WGS) entry which is preliminary data.</text>
</comment>
<dbReference type="SUPFAM" id="SSF49464">
    <property type="entry name" value="Carboxypeptidase regulatory domain-like"/>
    <property type="match status" value="1"/>
</dbReference>
<dbReference type="Pfam" id="PF25183">
    <property type="entry name" value="OMP_b-brl_4"/>
    <property type="match status" value="2"/>
</dbReference>
<reference evidence="9 10" key="1">
    <citation type="submission" date="2018-08" db="EMBL/GenBank/DDBJ databases">
        <title>Acidipila sp. 4G-K13, an acidobacterium isolated from forest soil.</title>
        <authorList>
            <person name="Gao Z.-H."/>
            <person name="Qiu L.-H."/>
        </authorList>
    </citation>
    <scope>NUCLEOTIDE SEQUENCE [LARGE SCALE GENOMIC DNA]</scope>
    <source>
        <strain evidence="9 10">4G-K13</strain>
    </source>
</reference>
<keyword evidence="9" id="KW-0675">Receptor</keyword>
<organism evidence="9 10">
    <name type="scientific">Paracidobacterium acidisoli</name>
    <dbReference type="NCBI Taxonomy" id="2303751"/>
    <lineage>
        <taxon>Bacteria</taxon>
        <taxon>Pseudomonadati</taxon>
        <taxon>Acidobacteriota</taxon>
        <taxon>Terriglobia</taxon>
        <taxon>Terriglobales</taxon>
        <taxon>Acidobacteriaceae</taxon>
        <taxon>Paracidobacterium</taxon>
    </lineage>
</organism>
<dbReference type="EMBL" id="QVQT01000003">
    <property type="protein sequence ID" value="RFU17208.1"/>
    <property type="molecule type" value="Genomic_DNA"/>
</dbReference>
<evidence type="ECO:0000259" key="8">
    <source>
        <dbReference type="Pfam" id="PF25183"/>
    </source>
</evidence>
<dbReference type="Gene3D" id="2.60.40.1120">
    <property type="entry name" value="Carboxypeptidase-like, regulatory domain"/>
    <property type="match status" value="1"/>
</dbReference>
<dbReference type="GO" id="GO:0044718">
    <property type="term" value="P:siderophore transmembrane transport"/>
    <property type="evidence" value="ECO:0007669"/>
    <property type="project" value="TreeGrafter"/>
</dbReference>
<evidence type="ECO:0000256" key="6">
    <source>
        <dbReference type="ARBA" id="ARBA00023237"/>
    </source>
</evidence>
<keyword evidence="6" id="KW-0998">Cell outer membrane</keyword>
<dbReference type="InterPro" id="IPR037066">
    <property type="entry name" value="Plug_dom_sf"/>
</dbReference>
<dbReference type="InterPro" id="IPR039426">
    <property type="entry name" value="TonB-dep_rcpt-like"/>
</dbReference>
<feature type="signal peptide" evidence="7">
    <location>
        <begin position="1"/>
        <end position="25"/>
    </location>
</feature>
<sequence length="1382" mass="146817">MLRSLKRLLSATILLTLLASVPAAAQTGRFSGQVADQGGGVIPGATVQVVNQDTLVKRETKTDATGNYSVVSLPPGRYQVIIDADGFNRISSEAVSLAAEQTFVFNAKMSVGGVKTSVEVNGGGTPLVESDTASLSTTLSEKEVTGYGLNGRNFSQLITMAPGVSNQTGQDEAKVGVAGSAKFSVNGGRVEYNTFEVDGSDVLNTSINASRGQGEPLMVYPSIDAIQDMKVLTADYSALYGKSASGSVLVSTKSGGDRLHGDVYEFLRNEMFNARNYFDQPEPEPLGYQGNPVYRTPLYRRQDFGATLGGPLFIPNHFNTDKQKTFFFFSEEIRREKTPVDYNQSVPTNAERSGNFSDVCPTLVPGGSGTFNPVEYPDCPQGGISAGGNGEPNVGSAVEVNYTSEAVLNSGLIPQANSVNGCNTTNPSPLYRCYVASVSPPTDWREELFRIDQNLTPGERLSFRYIHDAWNTVTLAPQWGVVQNSFPTVENRLNGPGLNMVLSLAQTLPHGMLNRLALSYGVEHITLTPQPGSGVSSLDRPDILGDPCAPASSAGRQLTECPMGYIFNNRFGGNKLPGLVFQGSNGAYGGHGFAADTGYAPWNQANPTFNIRDDVSMTVGRHDLQWGFEGTFVQQNELSAVSGANSGDQQGLLTFSNQQSIYTTGNAFADFLAGPGVVNNVSGALTQGAIKSYTQDSGQAKYYNRYKIAELYLQDDWRIHPRFTLNAGLRASLFGAWYNPKGTAYNWRPELYNTSLGASLFIDPTYGYLVQSGSGVPVPLPRTGPYSLSGPNALNPAISNGLVQCGGQSGVPSGCMTNHLFHPEPRIGFSWDPWGNGRTAVRAGYGIFWEHGTGYEANVGSLIGSAPLILSETQSNIESHISGSTISSPFNLIGLSCQQGSAQCGNLVSPAGGVTFPLNVTSIPTKAVYPYTQQWSLSVQREVRKQMVAQIAYVGTKGTHLTAVRDLNQLPPLSNALNPFGPGQPITAGVCSTGANYNYFSVDGENSGVYGYPVTIPNSPGIGPGSPGYVNMFVACTGNPGFAGGGSPPHKLGISADSVRPYPGFSNIISVDNVADSEYNALQATLRQTTGSLTIGVAYTYSHSLDDSSDRSSANFANSLDIHSNHASSDFDQRHILNVNYIYDLPLPRLLEGFTHLLGTGFDPDDDSASAGTRKTTPGQLAPIGKTLLAGWQFSGITTFQTGTPFSVINGGGSDGTGAADNAGVGDGLGVGSYADLMPGVSAHAGKPLVAHGGGNVGPLLLNPGAFAAPRGLTFGDSGRNYLRNPSRVNFNMSLFKHFKPFRERLDIEFRTEAYNVFNHTQFRITDPANPGNTGNNVINCYGTQTELYSAGASGCLAGNSFLHPVDAHDPRILQFGLKGSF</sequence>
<dbReference type="RefSeq" id="WP_117299648.1">
    <property type="nucleotide sequence ID" value="NZ_QVQT02000003.1"/>
</dbReference>
<dbReference type="SUPFAM" id="SSF56935">
    <property type="entry name" value="Porins"/>
    <property type="match status" value="1"/>
</dbReference>
<dbReference type="GO" id="GO:0015344">
    <property type="term" value="F:siderophore uptake transmembrane transporter activity"/>
    <property type="evidence" value="ECO:0007669"/>
    <property type="project" value="TreeGrafter"/>
</dbReference>
<feature type="domain" description="TonB-dependent transporter Oar-like beta-barrel" evidence="8">
    <location>
        <begin position="251"/>
        <end position="1147"/>
    </location>
</feature>
<keyword evidence="7" id="KW-0732">Signal</keyword>
<keyword evidence="3" id="KW-1134">Transmembrane beta strand</keyword>
<dbReference type="Pfam" id="PF13620">
    <property type="entry name" value="CarboxypepD_reg"/>
    <property type="match status" value="1"/>
</dbReference>
<dbReference type="InterPro" id="IPR036942">
    <property type="entry name" value="Beta-barrel_TonB_sf"/>
</dbReference>
<proteinExistence type="predicted"/>
<dbReference type="PANTHER" id="PTHR30069:SF46">
    <property type="entry name" value="OAR PROTEIN"/>
    <property type="match status" value="1"/>
</dbReference>
<keyword evidence="2" id="KW-0813">Transport</keyword>
<evidence type="ECO:0000313" key="9">
    <source>
        <dbReference type="EMBL" id="RFU17208.1"/>
    </source>
</evidence>
<gene>
    <name evidence="9" type="ORF">D0Y96_11045</name>
</gene>
<dbReference type="PANTHER" id="PTHR30069">
    <property type="entry name" value="TONB-DEPENDENT OUTER MEMBRANE RECEPTOR"/>
    <property type="match status" value="1"/>
</dbReference>
<name>A0A372IQN9_9BACT</name>
<accession>A0A372IQN9</accession>
<evidence type="ECO:0000256" key="5">
    <source>
        <dbReference type="ARBA" id="ARBA00023136"/>
    </source>
</evidence>
<evidence type="ECO:0000313" key="10">
    <source>
        <dbReference type="Proteomes" id="UP000264702"/>
    </source>
</evidence>
<evidence type="ECO:0000256" key="3">
    <source>
        <dbReference type="ARBA" id="ARBA00022452"/>
    </source>
</evidence>
<evidence type="ECO:0000256" key="1">
    <source>
        <dbReference type="ARBA" id="ARBA00004571"/>
    </source>
</evidence>
<dbReference type="Proteomes" id="UP000264702">
    <property type="component" value="Unassembled WGS sequence"/>
</dbReference>
<dbReference type="InterPro" id="IPR057601">
    <property type="entry name" value="Oar-like_b-barrel"/>
</dbReference>